<evidence type="ECO:0000313" key="4">
    <source>
        <dbReference type="Proteomes" id="UP001253637"/>
    </source>
</evidence>
<feature type="transmembrane region" description="Helical" evidence="2">
    <location>
        <begin position="99"/>
        <end position="122"/>
    </location>
</feature>
<sequence length="159" mass="18311">MAAARQRVLCLSLFLSPCFALCGRLFVSFFFRIGRYKKIVPFFFSWCRETAVTFVVGPALVVIPVRLCPFFSWTKEKNQQDIAKARSPGRVRIARGVRIVYFSYLHTISSILSSFFFFRFFLPCQSFFLGLSGRGRRWPTTDQRAMRSGPTSAPPLVRQ</sequence>
<keyword evidence="2" id="KW-0812">Transmembrane</keyword>
<dbReference type="EMBL" id="LC625835">
    <property type="protein sequence ID" value="BCU03285.1"/>
    <property type="molecule type" value="Genomic_DNA"/>
</dbReference>
<accession>A0A811BS23</accession>
<evidence type="ECO:0000256" key="2">
    <source>
        <dbReference type="SAM" id="Phobius"/>
    </source>
</evidence>
<keyword evidence="2" id="KW-0472">Membrane</keyword>
<reference evidence="3" key="1">
    <citation type="submission" date="2021-04" db="EMBL/GenBank/DDBJ databases">
        <title>Draft Genome Sequence of Pandoravirus japonicus, Isolated from the Sabaishi River of Niigata, Japan.</title>
        <authorList>
            <person name="Hosokawa N."/>
            <person name="Takahashi H."/>
            <person name="Aoki K."/>
            <person name="Takemura M."/>
        </authorList>
    </citation>
    <scope>NUCLEOTIDE SEQUENCE</scope>
</reference>
<evidence type="ECO:0000313" key="3">
    <source>
        <dbReference type="EMBL" id="BCU03285.1"/>
    </source>
</evidence>
<feature type="transmembrane region" description="Helical" evidence="2">
    <location>
        <begin position="51"/>
        <end position="74"/>
    </location>
</feature>
<organism evidence="3 4">
    <name type="scientific">Pandoravirus japonicus</name>
    <dbReference type="NCBI Taxonomy" id="2823154"/>
    <lineage>
        <taxon>Viruses</taxon>
        <taxon>Pandoravirus</taxon>
    </lineage>
</organism>
<dbReference type="Proteomes" id="UP001253637">
    <property type="component" value="Segment"/>
</dbReference>
<feature type="region of interest" description="Disordered" evidence="1">
    <location>
        <begin position="140"/>
        <end position="159"/>
    </location>
</feature>
<keyword evidence="2" id="KW-1133">Transmembrane helix</keyword>
<proteinExistence type="predicted"/>
<evidence type="ECO:0000256" key="1">
    <source>
        <dbReference type="SAM" id="MobiDB-lite"/>
    </source>
</evidence>
<protein>
    <submittedName>
        <fullName evidence="3">Uncharacterized protein</fullName>
    </submittedName>
</protein>
<name>A0A811BS23_9VIRU</name>